<dbReference type="CDD" id="cd05286">
    <property type="entry name" value="QOR2"/>
    <property type="match status" value="1"/>
</dbReference>
<dbReference type="InterPro" id="IPR013154">
    <property type="entry name" value="ADH-like_N"/>
</dbReference>
<evidence type="ECO:0000256" key="5">
    <source>
        <dbReference type="SAM" id="MobiDB-lite"/>
    </source>
</evidence>
<dbReference type="InterPro" id="IPR020843">
    <property type="entry name" value="ER"/>
</dbReference>
<keyword evidence="1" id="KW-0521">NADP</keyword>
<dbReference type="OrthoDB" id="48317at2759"/>
<dbReference type="AlphaFoldDB" id="A0A9P6VT20"/>
<dbReference type="Gene3D" id="3.90.180.10">
    <property type="entry name" value="Medium-chain alcohol dehydrogenases, catalytic domain"/>
    <property type="match status" value="1"/>
</dbReference>
<evidence type="ECO:0000313" key="7">
    <source>
        <dbReference type="EMBL" id="KAG0654039.1"/>
    </source>
</evidence>
<comment type="caution">
    <text evidence="7">The sequence shown here is derived from an EMBL/GenBank/DDBJ whole genome shotgun (WGS) entry which is preliminary data.</text>
</comment>
<dbReference type="Proteomes" id="UP000777482">
    <property type="component" value="Unassembled WGS sequence"/>
</dbReference>
<dbReference type="SUPFAM" id="SSF50129">
    <property type="entry name" value="GroES-like"/>
    <property type="match status" value="1"/>
</dbReference>
<dbReference type="Gene3D" id="3.40.50.720">
    <property type="entry name" value="NAD(P)-binding Rossmann-like Domain"/>
    <property type="match status" value="1"/>
</dbReference>
<dbReference type="GO" id="GO:0003960">
    <property type="term" value="F:quinone reductase (NADPH) activity"/>
    <property type="evidence" value="ECO:0007669"/>
    <property type="project" value="InterPro"/>
</dbReference>
<sequence>MLARQGLAVRSSTLARTFTSLPPALRPPPPPPPAQRSSRLLPHISSPALSPPPPRVAQARLAQISRTMSTTHQQIPTEMRAAQILEQGDIGVIEVRQVKVPTPGPGQVLVRVEYAGNNFIDTYQRGGVYKVPLPYILGNESAGEVVAVGQGVDESTYGFKVGDKVAAYTAGGGFAEYALTNAAKTVKLLDGFSTRDAATVLVQGLTALTFVKEAHEVKKGQYILVHAAAGGLGLLLVQLAKRFGATVIGTTSTEEKAEIARKAGADHVILYGQGRDVVSEVYKITGGEGIDRGVHGVFDGVGKDTFDSDFDLVRRKGTIVTCGNASGPVPPFAPLKLGPKNLKVCRPVLNQYVHTQEEFQSYAKELFELVQSGALRLSVHKEYDLSTEGIRQAQEDITSRKTSGKLLIKVAA</sequence>
<dbReference type="GO" id="GO:0035925">
    <property type="term" value="F:mRNA 3'-UTR AU-rich region binding"/>
    <property type="evidence" value="ECO:0007669"/>
    <property type="project" value="TreeGrafter"/>
</dbReference>
<proteinExistence type="predicted"/>
<accession>A0A9P6VT20</accession>
<feature type="compositionally biased region" description="Pro residues" evidence="5">
    <location>
        <begin position="24"/>
        <end position="34"/>
    </location>
</feature>
<dbReference type="InterPro" id="IPR036291">
    <property type="entry name" value="NAD(P)-bd_dom_sf"/>
</dbReference>
<evidence type="ECO:0000259" key="6">
    <source>
        <dbReference type="SMART" id="SM00829"/>
    </source>
</evidence>
<evidence type="ECO:0000256" key="2">
    <source>
        <dbReference type="ARBA" id="ARBA00023002"/>
    </source>
</evidence>
<evidence type="ECO:0000256" key="4">
    <source>
        <dbReference type="ARBA" id="ARBA00070796"/>
    </source>
</evidence>
<feature type="region of interest" description="Disordered" evidence="5">
    <location>
        <begin position="18"/>
        <end position="55"/>
    </location>
</feature>
<dbReference type="GO" id="GO:0008270">
    <property type="term" value="F:zinc ion binding"/>
    <property type="evidence" value="ECO:0007669"/>
    <property type="project" value="InterPro"/>
</dbReference>
<dbReference type="FunFam" id="3.40.50.720:FF:000053">
    <property type="entry name" value="Quinone oxidoreductase 1"/>
    <property type="match status" value="1"/>
</dbReference>
<name>A0A9P6VT20_RHOMI</name>
<dbReference type="PROSITE" id="PS01162">
    <property type="entry name" value="QOR_ZETA_CRYSTAL"/>
    <property type="match status" value="1"/>
</dbReference>
<evidence type="ECO:0000256" key="3">
    <source>
        <dbReference type="ARBA" id="ARBA00043088"/>
    </source>
</evidence>
<dbReference type="GO" id="GO:0005829">
    <property type="term" value="C:cytosol"/>
    <property type="evidence" value="ECO:0007669"/>
    <property type="project" value="TreeGrafter"/>
</dbReference>
<evidence type="ECO:0000313" key="8">
    <source>
        <dbReference type="Proteomes" id="UP000777482"/>
    </source>
</evidence>
<dbReference type="InterPro" id="IPR013149">
    <property type="entry name" value="ADH-like_C"/>
</dbReference>
<keyword evidence="2" id="KW-0560">Oxidoreductase</keyword>
<dbReference type="EMBL" id="PUHQ01000164">
    <property type="protein sequence ID" value="KAG0654039.1"/>
    <property type="molecule type" value="Genomic_DNA"/>
</dbReference>
<dbReference type="PANTHER" id="PTHR48106">
    <property type="entry name" value="QUINONE OXIDOREDUCTASE PIG3-RELATED"/>
    <property type="match status" value="1"/>
</dbReference>
<dbReference type="GO" id="GO:0070402">
    <property type="term" value="F:NADPH binding"/>
    <property type="evidence" value="ECO:0007669"/>
    <property type="project" value="TreeGrafter"/>
</dbReference>
<keyword evidence="8" id="KW-1185">Reference proteome</keyword>
<dbReference type="SMART" id="SM00829">
    <property type="entry name" value="PKS_ER"/>
    <property type="match status" value="1"/>
</dbReference>
<evidence type="ECO:0000256" key="1">
    <source>
        <dbReference type="ARBA" id="ARBA00022857"/>
    </source>
</evidence>
<gene>
    <name evidence="7" type="primary">ZTA1</name>
    <name evidence="7" type="ORF">C6P46_002013</name>
</gene>
<feature type="domain" description="Enoyl reductase (ER)" evidence="6">
    <location>
        <begin position="88"/>
        <end position="408"/>
    </location>
</feature>
<protein>
    <recommendedName>
        <fullName evidence="4">Probable quinone oxidoreductase</fullName>
    </recommendedName>
    <alternativeName>
        <fullName evidence="3">NADPH:quinone reductase</fullName>
    </alternativeName>
</protein>
<organism evidence="7 8">
    <name type="scientific">Rhodotorula mucilaginosa</name>
    <name type="common">Yeast</name>
    <name type="synonym">Rhodotorula rubra</name>
    <dbReference type="NCBI Taxonomy" id="5537"/>
    <lineage>
        <taxon>Eukaryota</taxon>
        <taxon>Fungi</taxon>
        <taxon>Dikarya</taxon>
        <taxon>Basidiomycota</taxon>
        <taxon>Pucciniomycotina</taxon>
        <taxon>Microbotryomycetes</taxon>
        <taxon>Sporidiobolales</taxon>
        <taxon>Sporidiobolaceae</taxon>
        <taxon>Rhodotorula</taxon>
    </lineage>
</organism>
<dbReference type="Pfam" id="PF00107">
    <property type="entry name" value="ADH_zinc_N"/>
    <property type="match status" value="1"/>
</dbReference>
<dbReference type="SUPFAM" id="SSF51735">
    <property type="entry name" value="NAD(P)-binding Rossmann-fold domains"/>
    <property type="match status" value="1"/>
</dbReference>
<dbReference type="InterPro" id="IPR047618">
    <property type="entry name" value="QOR-like"/>
</dbReference>
<dbReference type="Pfam" id="PF08240">
    <property type="entry name" value="ADH_N"/>
    <property type="match status" value="1"/>
</dbReference>
<reference evidence="7 8" key="1">
    <citation type="submission" date="2020-11" db="EMBL/GenBank/DDBJ databases">
        <title>Kefir isolates.</title>
        <authorList>
            <person name="Marcisauskas S."/>
            <person name="Kim Y."/>
            <person name="Blasche S."/>
        </authorList>
    </citation>
    <scope>NUCLEOTIDE SEQUENCE [LARGE SCALE GENOMIC DNA]</scope>
    <source>
        <strain evidence="7 8">KR</strain>
    </source>
</reference>
<dbReference type="InterPro" id="IPR011032">
    <property type="entry name" value="GroES-like_sf"/>
</dbReference>
<dbReference type="PANTHER" id="PTHR48106:SF13">
    <property type="entry name" value="QUINONE OXIDOREDUCTASE-RELATED"/>
    <property type="match status" value="1"/>
</dbReference>
<dbReference type="InterPro" id="IPR002364">
    <property type="entry name" value="Quin_OxRdtase/zeta-crystal_CS"/>
</dbReference>